<dbReference type="AlphaFoldDB" id="A0A3M7QMD9"/>
<comment type="caution">
    <text evidence="1">The sequence shown here is derived from an EMBL/GenBank/DDBJ whole genome shotgun (WGS) entry which is preliminary data.</text>
</comment>
<evidence type="ECO:0000313" key="1">
    <source>
        <dbReference type="EMBL" id="RNA12108.1"/>
    </source>
</evidence>
<reference evidence="1 2" key="1">
    <citation type="journal article" date="2018" name="Sci. Rep.">
        <title>Genomic signatures of local adaptation to the degree of environmental predictability in rotifers.</title>
        <authorList>
            <person name="Franch-Gras L."/>
            <person name="Hahn C."/>
            <person name="Garcia-Roger E.M."/>
            <person name="Carmona M.J."/>
            <person name="Serra M."/>
            <person name="Gomez A."/>
        </authorList>
    </citation>
    <scope>NUCLEOTIDE SEQUENCE [LARGE SCALE GENOMIC DNA]</scope>
    <source>
        <strain evidence="1">HYR1</strain>
    </source>
</reference>
<proteinExistence type="predicted"/>
<dbReference type="Proteomes" id="UP000276133">
    <property type="component" value="Unassembled WGS sequence"/>
</dbReference>
<name>A0A3M7QMD9_BRAPC</name>
<dbReference type="EMBL" id="REGN01005765">
    <property type="protein sequence ID" value="RNA12108.1"/>
    <property type="molecule type" value="Genomic_DNA"/>
</dbReference>
<keyword evidence="2" id="KW-1185">Reference proteome</keyword>
<sequence length="74" mass="8730">MKLLFGAKIARQQKVEQTPEFCHIVLDRSAVYKYWMSCRMMSYETIKTLNLALGSLFLLKKRRRKFSLSATEPQ</sequence>
<organism evidence="1 2">
    <name type="scientific">Brachionus plicatilis</name>
    <name type="common">Marine rotifer</name>
    <name type="synonym">Brachionus muelleri</name>
    <dbReference type="NCBI Taxonomy" id="10195"/>
    <lineage>
        <taxon>Eukaryota</taxon>
        <taxon>Metazoa</taxon>
        <taxon>Spiralia</taxon>
        <taxon>Gnathifera</taxon>
        <taxon>Rotifera</taxon>
        <taxon>Eurotatoria</taxon>
        <taxon>Monogononta</taxon>
        <taxon>Pseudotrocha</taxon>
        <taxon>Ploima</taxon>
        <taxon>Brachionidae</taxon>
        <taxon>Brachionus</taxon>
    </lineage>
</organism>
<protein>
    <submittedName>
        <fullName evidence="1">Uncharacterized protein</fullName>
    </submittedName>
</protein>
<evidence type="ECO:0000313" key="2">
    <source>
        <dbReference type="Proteomes" id="UP000276133"/>
    </source>
</evidence>
<accession>A0A3M7QMD9</accession>
<gene>
    <name evidence="1" type="ORF">BpHYR1_035686</name>
</gene>